<gene>
    <name evidence="1" type="ORF">CNEO_42051</name>
</gene>
<organism evidence="1 2">
    <name type="scientific">Clostridium neonatale</name>
    <dbReference type="NCBI Taxonomy" id="137838"/>
    <lineage>
        <taxon>Bacteria</taxon>
        <taxon>Bacillati</taxon>
        <taxon>Bacillota</taxon>
        <taxon>Clostridia</taxon>
        <taxon>Eubacteriales</taxon>
        <taxon>Clostridiaceae</taxon>
        <taxon>Clostridium</taxon>
    </lineage>
</organism>
<reference evidence="1" key="1">
    <citation type="submission" date="2021-10" db="EMBL/GenBank/DDBJ databases">
        <authorList>
            <person name="Mesa V."/>
        </authorList>
    </citation>
    <scope>NUCLEOTIDE SEQUENCE</scope>
    <source>
        <strain evidence="1">CC3_PB</strain>
    </source>
</reference>
<name>A0AA86JGG1_9CLOT</name>
<evidence type="ECO:0000313" key="1">
    <source>
        <dbReference type="EMBL" id="CAG9705774.1"/>
    </source>
</evidence>
<evidence type="ECO:0000313" key="2">
    <source>
        <dbReference type="Proteomes" id="UP000789738"/>
    </source>
</evidence>
<sequence>MELKRFLTVLKRSMLGYSRKVASEVSPYVDNDVARRIEKMIMELSTDALEQLSINGIYKANQK</sequence>
<accession>A0AA86JGG1</accession>
<proteinExistence type="predicted"/>
<comment type="caution">
    <text evidence="1">The sequence shown here is derived from an EMBL/GenBank/DDBJ whole genome shotgun (WGS) entry which is preliminary data.</text>
</comment>
<dbReference type="EMBL" id="CAKJVE010000004">
    <property type="protein sequence ID" value="CAG9705774.1"/>
    <property type="molecule type" value="Genomic_DNA"/>
</dbReference>
<dbReference type="AlphaFoldDB" id="A0AA86JGG1"/>
<protein>
    <submittedName>
        <fullName evidence="1">Uncharacterized protein</fullName>
    </submittedName>
</protein>
<dbReference type="Proteomes" id="UP000789738">
    <property type="component" value="Unassembled WGS sequence"/>
</dbReference>